<evidence type="ECO:0000256" key="2">
    <source>
        <dbReference type="ARBA" id="ARBA00022576"/>
    </source>
</evidence>
<keyword evidence="3" id="KW-0808">Transferase</keyword>
<dbReference type="InterPro" id="IPR015424">
    <property type="entry name" value="PyrdxlP-dep_Trfase"/>
</dbReference>
<comment type="cofactor">
    <cofactor evidence="1">
        <name>pyridoxal 5'-phosphate</name>
        <dbReference type="ChEBI" id="CHEBI:597326"/>
    </cofactor>
</comment>
<dbReference type="PANTHER" id="PTHR43807">
    <property type="entry name" value="FI04487P"/>
    <property type="match status" value="1"/>
</dbReference>
<dbReference type="Pfam" id="PF00155">
    <property type="entry name" value="Aminotran_1_2"/>
    <property type="match status" value="1"/>
</dbReference>
<keyword evidence="2" id="KW-0032">Aminotransferase</keyword>
<dbReference type="OrthoDB" id="2414662at2759"/>
<evidence type="ECO:0000313" key="7">
    <source>
        <dbReference type="Proteomes" id="UP000054279"/>
    </source>
</evidence>
<feature type="domain" description="Aminotransferase class I/classII large" evidence="5">
    <location>
        <begin position="44"/>
        <end position="210"/>
    </location>
</feature>
<evidence type="ECO:0000256" key="1">
    <source>
        <dbReference type="ARBA" id="ARBA00001933"/>
    </source>
</evidence>
<dbReference type="InterPro" id="IPR051326">
    <property type="entry name" value="Kynurenine-oxoglutarate_AT"/>
</dbReference>
<accession>A0A0C9U3K9</accession>
<dbReference type="AlphaFoldDB" id="A0A0C9U3K9"/>
<evidence type="ECO:0000313" key="6">
    <source>
        <dbReference type="EMBL" id="KIJ37408.1"/>
    </source>
</evidence>
<reference evidence="6 7" key="1">
    <citation type="submission" date="2014-06" db="EMBL/GenBank/DDBJ databases">
        <title>Evolutionary Origins and Diversification of the Mycorrhizal Mutualists.</title>
        <authorList>
            <consortium name="DOE Joint Genome Institute"/>
            <consortium name="Mycorrhizal Genomics Consortium"/>
            <person name="Kohler A."/>
            <person name="Kuo A."/>
            <person name="Nagy L.G."/>
            <person name="Floudas D."/>
            <person name="Copeland A."/>
            <person name="Barry K.W."/>
            <person name="Cichocki N."/>
            <person name="Veneault-Fourrey C."/>
            <person name="LaButti K."/>
            <person name="Lindquist E.A."/>
            <person name="Lipzen A."/>
            <person name="Lundell T."/>
            <person name="Morin E."/>
            <person name="Murat C."/>
            <person name="Riley R."/>
            <person name="Ohm R."/>
            <person name="Sun H."/>
            <person name="Tunlid A."/>
            <person name="Henrissat B."/>
            <person name="Grigoriev I.V."/>
            <person name="Hibbett D.S."/>
            <person name="Martin F."/>
        </authorList>
    </citation>
    <scope>NUCLEOTIDE SEQUENCE [LARGE SCALE GENOMIC DNA]</scope>
    <source>
        <strain evidence="6 7">SS14</strain>
    </source>
</reference>
<organism evidence="6 7">
    <name type="scientific">Sphaerobolus stellatus (strain SS14)</name>
    <dbReference type="NCBI Taxonomy" id="990650"/>
    <lineage>
        <taxon>Eukaryota</taxon>
        <taxon>Fungi</taxon>
        <taxon>Dikarya</taxon>
        <taxon>Basidiomycota</taxon>
        <taxon>Agaricomycotina</taxon>
        <taxon>Agaricomycetes</taxon>
        <taxon>Phallomycetidae</taxon>
        <taxon>Geastrales</taxon>
        <taxon>Sphaerobolaceae</taxon>
        <taxon>Sphaerobolus</taxon>
    </lineage>
</organism>
<dbReference type="PANTHER" id="PTHR43807:SF20">
    <property type="entry name" value="FI04487P"/>
    <property type="match status" value="1"/>
</dbReference>
<dbReference type="GO" id="GO:0030170">
    <property type="term" value="F:pyridoxal phosphate binding"/>
    <property type="evidence" value="ECO:0007669"/>
    <property type="project" value="InterPro"/>
</dbReference>
<dbReference type="InterPro" id="IPR004839">
    <property type="entry name" value="Aminotransferase_I/II_large"/>
</dbReference>
<name>A0A0C9U3K9_SPHS4</name>
<gene>
    <name evidence="6" type="ORF">M422DRAFT_33742</name>
</gene>
<dbReference type="SUPFAM" id="SSF53383">
    <property type="entry name" value="PLP-dependent transferases"/>
    <property type="match status" value="1"/>
</dbReference>
<evidence type="ECO:0000259" key="5">
    <source>
        <dbReference type="Pfam" id="PF00155"/>
    </source>
</evidence>
<protein>
    <recommendedName>
        <fullName evidence="5">Aminotransferase class I/classII large domain-containing protein</fullName>
    </recommendedName>
</protein>
<evidence type="ECO:0000256" key="4">
    <source>
        <dbReference type="ARBA" id="ARBA00022898"/>
    </source>
</evidence>
<dbReference type="GO" id="GO:0005739">
    <property type="term" value="C:mitochondrion"/>
    <property type="evidence" value="ECO:0007669"/>
    <property type="project" value="TreeGrafter"/>
</dbReference>
<dbReference type="Proteomes" id="UP000054279">
    <property type="component" value="Unassembled WGS sequence"/>
</dbReference>
<proteinExistence type="predicted"/>
<dbReference type="GO" id="GO:0016212">
    <property type="term" value="F:kynurenine-oxoglutarate transaminase activity"/>
    <property type="evidence" value="ECO:0007669"/>
    <property type="project" value="TreeGrafter"/>
</dbReference>
<keyword evidence="4" id="KW-0663">Pyridoxal phosphate</keyword>
<dbReference type="HOGENOM" id="CLU_017584_4_0_1"/>
<dbReference type="EMBL" id="KN837169">
    <property type="protein sequence ID" value="KIJ37408.1"/>
    <property type="molecule type" value="Genomic_DNA"/>
</dbReference>
<evidence type="ECO:0000256" key="3">
    <source>
        <dbReference type="ARBA" id="ARBA00022679"/>
    </source>
</evidence>
<dbReference type="Gene3D" id="3.40.640.10">
    <property type="entry name" value="Type I PLP-dependent aspartate aminotransferase-like (Major domain)"/>
    <property type="match status" value="1"/>
</dbReference>
<dbReference type="InterPro" id="IPR015421">
    <property type="entry name" value="PyrdxlP-dep_Trfase_major"/>
</dbReference>
<dbReference type="InterPro" id="IPR015422">
    <property type="entry name" value="PyrdxlP-dep_Trfase_small"/>
</dbReference>
<dbReference type="Gene3D" id="3.90.1150.10">
    <property type="entry name" value="Aspartate Aminotransferase, domain 1"/>
    <property type="match status" value="1"/>
</dbReference>
<sequence length="326" mass="36793">MATTAGAALDSLKSPIAFAQRLRTGRALAVDVWSIFNAANLPSDCINLGQGYMNFAPPEWIKQGVFSAVNNVPTNHYSHPKGTPRLRNAISKHYSPSFGRQLNPDSEVIVTSGANEGEYAVFTAYLDPEDEVIMFEPFFDQYLASVTFNSGVPVYVPLHPPSHDKKKPTGDDWTIDFDELRRAITPKTKLIILNTPHNPVGKVFTRDELERYEERRDLFCSYLEKLGLPYTLPQGTYFVLLDIADIDIPEDYVFPSSLDGRGRDFKAAWFIAEQVGVSSIPVSEFYCEEHCTLGERFARFAFCKDLDTLTRAGERLQDLKKYLKQK</sequence>
<dbReference type="CDD" id="cd00609">
    <property type="entry name" value="AAT_like"/>
    <property type="match status" value="1"/>
</dbReference>
<keyword evidence="7" id="KW-1185">Reference proteome</keyword>